<evidence type="ECO:0000256" key="1">
    <source>
        <dbReference type="PROSITE-ProRule" id="PRU00339"/>
    </source>
</evidence>
<dbReference type="InterPro" id="IPR011990">
    <property type="entry name" value="TPR-like_helical_dom_sf"/>
</dbReference>
<sequence length="229" mass="25971">MSNEKKEKKVVKKGETYETLKTLYYSGKVKPTLNKTLIELDNDSENIELALLACECLVRTKNFDDLSTYADAAIKLDPKVAAGHYYKGVAIQHKKGQEQEALKSFNEALTLDPENTIYLKSKAGTHFALFTDYHLPLSFAEKHRVKAESSLLKIIELVEQMENPDYKDFLIYADVSTLLSRNLAAKKYYIKAVDAFEAADKSVQDKNIYKDIIKGQKACVKLMNTLIED</sequence>
<dbReference type="Gene3D" id="1.25.40.10">
    <property type="entry name" value="Tetratricopeptide repeat domain"/>
    <property type="match status" value="1"/>
</dbReference>
<evidence type="ECO:0000313" key="3">
    <source>
        <dbReference type="Proteomes" id="UP001528920"/>
    </source>
</evidence>
<dbReference type="RefSeq" id="WP_275107825.1">
    <property type="nucleotide sequence ID" value="NZ_JAKJSC010000001.1"/>
</dbReference>
<accession>A0ABT5VM20</accession>
<evidence type="ECO:0008006" key="4">
    <source>
        <dbReference type="Google" id="ProtNLM"/>
    </source>
</evidence>
<keyword evidence="1" id="KW-0802">TPR repeat</keyword>
<keyword evidence="3" id="KW-1185">Reference proteome</keyword>
<name>A0ABT5VM20_9BACT</name>
<dbReference type="Proteomes" id="UP001528920">
    <property type="component" value="Unassembled WGS sequence"/>
</dbReference>
<feature type="repeat" description="TPR" evidence="1">
    <location>
        <begin position="82"/>
        <end position="115"/>
    </location>
</feature>
<gene>
    <name evidence="2" type="ORF">L3049_00585</name>
</gene>
<dbReference type="InterPro" id="IPR019734">
    <property type="entry name" value="TPR_rpt"/>
</dbReference>
<dbReference type="PROSITE" id="PS50005">
    <property type="entry name" value="TPR"/>
    <property type="match status" value="1"/>
</dbReference>
<reference evidence="2 3" key="1">
    <citation type="submission" date="2022-01" db="EMBL/GenBank/DDBJ databases">
        <title>Labilibaculum sp. nov, a marine bacterium isolated from Antarctica.</title>
        <authorList>
            <person name="Dai W."/>
        </authorList>
    </citation>
    <scope>NUCLEOTIDE SEQUENCE [LARGE SCALE GENOMIC DNA]</scope>
    <source>
        <strain evidence="2 3">DW002</strain>
    </source>
</reference>
<proteinExistence type="predicted"/>
<evidence type="ECO:0000313" key="2">
    <source>
        <dbReference type="EMBL" id="MDE5416483.1"/>
    </source>
</evidence>
<protein>
    <recommendedName>
        <fullName evidence="4">Tetratricopeptide repeat protein</fullName>
    </recommendedName>
</protein>
<organism evidence="2 3">
    <name type="scientific">Paralabilibaculum antarcticum</name>
    <dbReference type="NCBI Taxonomy" id="2912572"/>
    <lineage>
        <taxon>Bacteria</taxon>
        <taxon>Pseudomonadati</taxon>
        <taxon>Bacteroidota</taxon>
        <taxon>Bacteroidia</taxon>
        <taxon>Marinilabiliales</taxon>
        <taxon>Marinifilaceae</taxon>
        <taxon>Paralabilibaculum</taxon>
    </lineage>
</organism>
<dbReference type="SUPFAM" id="SSF48452">
    <property type="entry name" value="TPR-like"/>
    <property type="match status" value="1"/>
</dbReference>
<dbReference type="EMBL" id="JAKJSC010000001">
    <property type="protein sequence ID" value="MDE5416483.1"/>
    <property type="molecule type" value="Genomic_DNA"/>
</dbReference>
<comment type="caution">
    <text evidence="2">The sequence shown here is derived from an EMBL/GenBank/DDBJ whole genome shotgun (WGS) entry which is preliminary data.</text>
</comment>